<evidence type="ECO:0000313" key="2">
    <source>
        <dbReference type="Proteomes" id="UP000606274"/>
    </source>
</evidence>
<dbReference type="EMBL" id="JABFDY010000002">
    <property type="protein sequence ID" value="KAF7710723.1"/>
    <property type="molecule type" value="Genomic_DNA"/>
</dbReference>
<accession>A0A8T0BWB4</accession>
<keyword evidence="2" id="KW-1185">Reference proteome</keyword>
<reference evidence="1" key="1">
    <citation type="submission" date="2020-08" db="EMBL/GenBank/DDBJ databases">
        <title>Chromosome-level assembly of Southern catfish (Silurus meridionalis) provides insights into visual adaptation to the nocturnal and benthic lifestyles.</title>
        <authorList>
            <person name="Zhang Y."/>
            <person name="Wang D."/>
            <person name="Peng Z."/>
        </authorList>
    </citation>
    <scope>NUCLEOTIDE SEQUENCE</scope>
    <source>
        <strain evidence="1">SWU-2019-XX</strain>
        <tissue evidence="1">Muscle</tissue>
    </source>
</reference>
<gene>
    <name evidence="1" type="ORF">HF521_009595</name>
</gene>
<comment type="caution">
    <text evidence="1">The sequence shown here is derived from an EMBL/GenBank/DDBJ whole genome shotgun (WGS) entry which is preliminary data.</text>
</comment>
<organism evidence="1 2">
    <name type="scientific">Silurus meridionalis</name>
    <name type="common">Southern catfish</name>
    <name type="synonym">Silurus soldatovi meridionalis</name>
    <dbReference type="NCBI Taxonomy" id="175797"/>
    <lineage>
        <taxon>Eukaryota</taxon>
        <taxon>Metazoa</taxon>
        <taxon>Chordata</taxon>
        <taxon>Craniata</taxon>
        <taxon>Vertebrata</taxon>
        <taxon>Euteleostomi</taxon>
        <taxon>Actinopterygii</taxon>
        <taxon>Neopterygii</taxon>
        <taxon>Teleostei</taxon>
        <taxon>Ostariophysi</taxon>
        <taxon>Siluriformes</taxon>
        <taxon>Siluridae</taxon>
        <taxon>Silurus</taxon>
    </lineage>
</organism>
<name>A0A8T0BWB4_SILME</name>
<protein>
    <submittedName>
        <fullName evidence="1">Uncharacterized protein</fullName>
    </submittedName>
</protein>
<sequence>MPIRNQNFILDRSRPGIRTTATGIISQQGTSGNWATVGQSRGGRHLQRQQEKKCRRVEVQVGALNVGTMTDKGRELANMMERRKVCSGDQVERNIGGGFKLFYYGVDGKRNGVEVILKEEYSKSVVEVKRVFDRVRNMKLEDEGVMINVISAYAPQVGCEIEEYGGM</sequence>
<evidence type="ECO:0000313" key="1">
    <source>
        <dbReference type="EMBL" id="KAF7710723.1"/>
    </source>
</evidence>
<dbReference type="AlphaFoldDB" id="A0A8T0BWB4"/>
<dbReference type="Proteomes" id="UP000606274">
    <property type="component" value="Unassembled WGS sequence"/>
</dbReference>
<proteinExistence type="predicted"/>